<gene>
    <name evidence="1" type="ORF">ElP_55010</name>
</gene>
<dbReference type="KEGG" id="tpla:ElP_55010"/>
<proteinExistence type="predicted"/>
<evidence type="ECO:0000313" key="2">
    <source>
        <dbReference type="Proteomes" id="UP000317835"/>
    </source>
</evidence>
<reference evidence="1 2" key="1">
    <citation type="submission" date="2019-02" db="EMBL/GenBank/DDBJ databases">
        <title>Deep-cultivation of Planctomycetes and their phenomic and genomic characterization uncovers novel biology.</title>
        <authorList>
            <person name="Wiegand S."/>
            <person name="Jogler M."/>
            <person name="Boedeker C."/>
            <person name="Pinto D."/>
            <person name="Vollmers J."/>
            <person name="Rivas-Marin E."/>
            <person name="Kohn T."/>
            <person name="Peeters S.H."/>
            <person name="Heuer A."/>
            <person name="Rast P."/>
            <person name="Oberbeckmann S."/>
            <person name="Bunk B."/>
            <person name="Jeske O."/>
            <person name="Meyerdierks A."/>
            <person name="Storesund J.E."/>
            <person name="Kallscheuer N."/>
            <person name="Luecker S."/>
            <person name="Lage O.M."/>
            <person name="Pohl T."/>
            <person name="Merkel B.J."/>
            <person name="Hornburger P."/>
            <person name="Mueller R.-W."/>
            <person name="Bruemmer F."/>
            <person name="Labrenz M."/>
            <person name="Spormann A.M."/>
            <person name="Op den Camp H."/>
            <person name="Overmann J."/>
            <person name="Amann R."/>
            <person name="Jetten M.S.M."/>
            <person name="Mascher T."/>
            <person name="Medema M.H."/>
            <person name="Devos D.P."/>
            <person name="Kaster A.-K."/>
            <person name="Ovreas L."/>
            <person name="Rohde M."/>
            <person name="Galperin M.Y."/>
            <person name="Jogler C."/>
        </authorList>
    </citation>
    <scope>NUCLEOTIDE SEQUENCE [LARGE SCALE GENOMIC DNA]</scope>
    <source>
        <strain evidence="1 2">ElP</strain>
    </source>
</reference>
<dbReference type="EMBL" id="CP036426">
    <property type="protein sequence ID" value="QDV37561.1"/>
    <property type="molecule type" value="Genomic_DNA"/>
</dbReference>
<organism evidence="1 2">
    <name type="scientific">Tautonia plasticadhaerens</name>
    <dbReference type="NCBI Taxonomy" id="2527974"/>
    <lineage>
        <taxon>Bacteria</taxon>
        <taxon>Pseudomonadati</taxon>
        <taxon>Planctomycetota</taxon>
        <taxon>Planctomycetia</taxon>
        <taxon>Isosphaerales</taxon>
        <taxon>Isosphaeraceae</taxon>
        <taxon>Tautonia</taxon>
    </lineage>
</organism>
<dbReference type="AlphaFoldDB" id="A0A518H9P0"/>
<protein>
    <submittedName>
        <fullName evidence="1">Uncharacterized protein</fullName>
    </submittedName>
</protein>
<name>A0A518H9P0_9BACT</name>
<dbReference type="Proteomes" id="UP000317835">
    <property type="component" value="Chromosome"/>
</dbReference>
<evidence type="ECO:0000313" key="1">
    <source>
        <dbReference type="EMBL" id="QDV37561.1"/>
    </source>
</evidence>
<keyword evidence="2" id="KW-1185">Reference proteome</keyword>
<accession>A0A518H9P0</accession>
<sequence length="190" mass="21432">MHRTEAPTANVKPIVVLADGTIEPEEHTEEERRFYEGWQPLARPHLKDEAASRRLRSRIKAKPKLCWFNARKAIQKLDEYADASYVEGHIVLKDGFGPIEHGWIVRDGVIIDPTLPDSVGAYYPGLEFAGRSGIEEFLATPQGKACKRSPFFFAFGWGGMLSPGYRRAYEESMEFVRGLYPESSVLSDSP</sequence>